<proteinExistence type="predicted"/>
<dbReference type="Pfam" id="PF07592">
    <property type="entry name" value="DDE_Tnp_ISAZ013"/>
    <property type="match status" value="1"/>
</dbReference>
<accession>A0A7G9Z1S6</accession>
<sequence>MEKTNSDELWIGFLGSLNEVQARQLAGLKALEFGWGGISKVGRLTGMDYKTIKKGMTEVENGKFFDKNENLRKKGAGRKKLTDKNHQILKDLETIMDENTAGDPMSNLKWSNKSTYAIANELCLRGHKISEDTVGRILKQEDYSLQSNKKTLEGSSSPERDEQFNYINGKSKEFVTVGEPVISVDAKKKELVGNFKNNGQTWMKKGEADEVNVYDFLSLAEGRITPYGAYDLARNEGFVNVGISYDTAEFAVESIRRWWNLLGRKRYPNATKLLITADGGGSNGSRNKGWKQYLQNFANETNLEILVCHFPPGTSKWNKIEHRMFSFISINWKGKPLTSYETIVNLIKGTTTTKGLRIDAQLDDGIYEKGKTFSEKEMAKLDLERHKKHPNWNYTIKPQKLKNRIYFAVAPKIAFICFQFHIVYALNWNDYTRTDADGDGIGDTPYTDTPFGIDENRDNHPLMATDPDSWLSTSDNYPLMASWDNYFA</sequence>
<name>A0A7G9Z1S6_9EURY</name>
<dbReference type="EMBL" id="MT631572">
    <property type="protein sequence ID" value="QNO54210.1"/>
    <property type="molecule type" value="Genomic_DNA"/>
</dbReference>
<dbReference type="NCBIfam" id="NF033519">
    <property type="entry name" value="transpos_ISAzo13"/>
    <property type="match status" value="1"/>
</dbReference>
<dbReference type="InterPro" id="IPR011518">
    <property type="entry name" value="Transposase_36"/>
</dbReference>
<evidence type="ECO:0000313" key="1">
    <source>
        <dbReference type="EMBL" id="QNO54210.1"/>
    </source>
</evidence>
<gene>
    <name evidence="1" type="ORF">IEMLPNFH_00011</name>
</gene>
<reference evidence="1" key="1">
    <citation type="submission" date="2020-06" db="EMBL/GenBank/DDBJ databases">
        <title>Unique genomic features of the anaerobic methanotrophic archaea.</title>
        <authorList>
            <person name="Chadwick G.L."/>
            <person name="Skennerton C.T."/>
            <person name="Laso-Perez R."/>
            <person name="Leu A.O."/>
            <person name="Speth D.R."/>
            <person name="Yu H."/>
            <person name="Morgan-Lang C."/>
            <person name="Hatzenpichler R."/>
            <person name="Goudeau D."/>
            <person name="Malmstrom R."/>
            <person name="Brazelton W.J."/>
            <person name="Woyke T."/>
            <person name="Hallam S.J."/>
            <person name="Tyson G.W."/>
            <person name="Wegener G."/>
            <person name="Boetius A."/>
            <person name="Orphan V."/>
        </authorList>
    </citation>
    <scope>NUCLEOTIDE SEQUENCE</scope>
</reference>
<organism evidence="1">
    <name type="scientific">Candidatus Methanophaga sp. ANME-1 ERB7</name>
    <dbReference type="NCBI Taxonomy" id="2759913"/>
    <lineage>
        <taxon>Archaea</taxon>
        <taxon>Methanobacteriati</taxon>
        <taxon>Methanobacteriota</taxon>
        <taxon>Stenosarchaea group</taxon>
        <taxon>Methanomicrobia</taxon>
        <taxon>Candidatus Methanophagales</taxon>
        <taxon>Candidatus Methanophagaceae</taxon>
        <taxon>Candidatus Methanophaga</taxon>
    </lineage>
</organism>
<dbReference type="AlphaFoldDB" id="A0A7G9Z1S6"/>
<evidence type="ECO:0008006" key="2">
    <source>
        <dbReference type="Google" id="ProtNLM"/>
    </source>
</evidence>
<protein>
    <recommendedName>
        <fullName evidence="2">ISAzo13 family transposase</fullName>
    </recommendedName>
</protein>